<evidence type="ECO:0000313" key="1">
    <source>
        <dbReference type="EMBL" id="KAK8589622.1"/>
    </source>
</evidence>
<gene>
    <name evidence="1" type="ORF">V6N12_024016</name>
</gene>
<evidence type="ECO:0000313" key="2">
    <source>
        <dbReference type="Proteomes" id="UP001472677"/>
    </source>
</evidence>
<name>A0ABR2FZI8_9ROSI</name>
<reference evidence="1 2" key="1">
    <citation type="journal article" date="2024" name="G3 (Bethesda)">
        <title>Genome assembly of Hibiscus sabdariffa L. provides insights into metabolisms of medicinal natural products.</title>
        <authorList>
            <person name="Kim T."/>
        </authorList>
    </citation>
    <scope>NUCLEOTIDE SEQUENCE [LARGE SCALE GENOMIC DNA]</scope>
    <source>
        <strain evidence="1">TK-2024</strain>
        <tissue evidence="1">Old leaves</tissue>
    </source>
</reference>
<sequence>MWELHKEIEDAGYRRQTAGAKPTTATCGVAKMNGKNKGSNTYLYRRERRMQEHGGETVRSRLIWTERRRYRMPEIDSAWRKGDWNVTRLLL</sequence>
<dbReference type="EMBL" id="JBBPBM010000004">
    <property type="protein sequence ID" value="KAK8589622.1"/>
    <property type="molecule type" value="Genomic_DNA"/>
</dbReference>
<proteinExistence type="predicted"/>
<keyword evidence="2" id="KW-1185">Reference proteome</keyword>
<accession>A0ABR2FZI8</accession>
<protein>
    <submittedName>
        <fullName evidence="1">Uncharacterized protein</fullName>
    </submittedName>
</protein>
<dbReference type="Proteomes" id="UP001472677">
    <property type="component" value="Unassembled WGS sequence"/>
</dbReference>
<comment type="caution">
    <text evidence="1">The sequence shown here is derived from an EMBL/GenBank/DDBJ whole genome shotgun (WGS) entry which is preliminary data.</text>
</comment>
<organism evidence="1 2">
    <name type="scientific">Hibiscus sabdariffa</name>
    <name type="common">roselle</name>
    <dbReference type="NCBI Taxonomy" id="183260"/>
    <lineage>
        <taxon>Eukaryota</taxon>
        <taxon>Viridiplantae</taxon>
        <taxon>Streptophyta</taxon>
        <taxon>Embryophyta</taxon>
        <taxon>Tracheophyta</taxon>
        <taxon>Spermatophyta</taxon>
        <taxon>Magnoliopsida</taxon>
        <taxon>eudicotyledons</taxon>
        <taxon>Gunneridae</taxon>
        <taxon>Pentapetalae</taxon>
        <taxon>rosids</taxon>
        <taxon>malvids</taxon>
        <taxon>Malvales</taxon>
        <taxon>Malvaceae</taxon>
        <taxon>Malvoideae</taxon>
        <taxon>Hibiscus</taxon>
    </lineage>
</organism>